<feature type="binding site" evidence="5">
    <location>
        <position position="156"/>
    </location>
    <ligand>
        <name>molybdate</name>
        <dbReference type="ChEBI" id="CHEBI:36264"/>
    </ligand>
</feature>
<dbReference type="GO" id="GO:0030973">
    <property type="term" value="F:molybdate ion binding"/>
    <property type="evidence" value="ECO:0007669"/>
    <property type="project" value="UniProtKB-ARBA"/>
</dbReference>
<dbReference type="AlphaFoldDB" id="A0A4P9C5A6"/>
<dbReference type="FunFam" id="3.40.190.10:FF:000035">
    <property type="entry name" value="Molybdate ABC transporter substrate-binding protein"/>
    <property type="match status" value="1"/>
</dbReference>
<dbReference type="InterPro" id="IPR005950">
    <property type="entry name" value="ModA"/>
</dbReference>
<feature type="binding site" evidence="5">
    <location>
        <position position="47"/>
    </location>
    <ligand>
        <name>molybdate</name>
        <dbReference type="ChEBI" id="CHEBI:36264"/>
    </ligand>
</feature>
<name>A0A4P9C5A6_EUBML</name>
<dbReference type="Pfam" id="PF13531">
    <property type="entry name" value="SBP_bac_11"/>
    <property type="match status" value="1"/>
</dbReference>
<dbReference type="SUPFAM" id="SSF53850">
    <property type="entry name" value="Periplasmic binding protein-like II"/>
    <property type="match status" value="1"/>
</dbReference>
<protein>
    <submittedName>
        <fullName evidence="7">Molybdate ABC transporter substrate-binding protein</fullName>
    </submittedName>
</protein>
<dbReference type="Proteomes" id="UP000218387">
    <property type="component" value="Chromosome"/>
</dbReference>
<comment type="similarity">
    <text evidence="1">Belongs to the bacterial solute-binding protein ModA family.</text>
</comment>
<evidence type="ECO:0000256" key="1">
    <source>
        <dbReference type="ARBA" id="ARBA00009175"/>
    </source>
</evidence>
<dbReference type="PIRSF" id="PIRSF004846">
    <property type="entry name" value="ModA"/>
    <property type="match status" value="1"/>
</dbReference>
<dbReference type="KEGG" id="emt:CPZ25_004475"/>
<organism evidence="7 8">
    <name type="scientific">Eubacterium maltosivorans</name>
    <dbReference type="NCBI Taxonomy" id="2041044"/>
    <lineage>
        <taxon>Bacteria</taxon>
        <taxon>Bacillati</taxon>
        <taxon>Bacillota</taxon>
        <taxon>Clostridia</taxon>
        <taxon>Eubacteriales</taxon>
        <taxon>Eubacteriaceae</taxon>
        <taxon>Eubacterium</taxon>
    </lineage>
</organism>
<evidence type="ECO:0000256" key="6">
    <source>
        <dbReference type="SAM" id="SignalP"/>
    </source>
</evidence>
<dbReference type="EMBL" id="CP029487">
    <property type="protein sequence ID" value="QCT70609.1"/>
    <property type="molecule type" value="Genomic_DNA"/>
</dbReference>
<dbReference type="GO" id="GO:1901359">
    <property type="term" value="F:tungstate binding"/>
    <property type="evidence" value="ECO:0007669"/>
    <property type="project" value="UniProtKB-ARBA"/>
</dbReference>
<evidence type="ECO:0000313" key="7">
    <source>
        <dbReference type="EMBL" id="QCT70609.1"/>
    </source>
</evidence>
<gene>
    <name evidence="7" type="primary">modA</name>
    <name evidence="7" type="ORF">CPZ25_004475</name>
</gene>
<evidence type="ECO:0000256" key="5">
    <source>
        <dbReference type="PIRSR" id="PIRSR004846-1"/>
    </source>
</evidence>
<dbReference type="GO" id="GO:0015689">
    <property type="term" value="P:molybdate ion transport"/>
    <property type="evidence" value="ECO:0007669"/>
    <property type="project" value="InterPro"/>
</dbReference>
<evidence type="ECO:0000256" key="2">
    <source>
        <dbReference type="ARBA" id="ARBA00022505"/>
    </source>
</evidence>
<dbReference type="InterPro" id="IPR050682">
    <property type="entry name" value="ModA/WtpA"/>
</dbReference>
<keyword evidence="3 5" id="KW-0479">Metal-binding</keyword>
<feature type="binding site" evidence="5">
    <location>
        <position position="201"/>
    </location>
    <ligand>
        <name>molybdate</name>
        <dbReference type="ChEBI" id="CHEBI:36264"/>
    </ligand>
</feature>
<dbReference type="NCBIfam" id="TIGR01256">
    <property type="entry name" value="modA"/>
    <property type="match status" value="1"/>
</dbReference>
<dbReference type="InterPro" id="IPR041879">
    <property type="entry name" value="YvgL-like_PBP2"/>
</dbReference>
<dbReference type="PANTHER" id="PTHR30632:SF0">
    <property type="entry name" value="SULFATE-BINDING PROTEIN"/>
    <property type="match status" value="1"/>
</dbReference>
<dbReference type="GO" id="GO:0046872">
    <property type="term" value="F:metal ion binding"/>
    <property type="evidence" value="ECO:0007669"/>
    <property type="project" value="UniProtKB-KW"/>
</dbReference>
<feature type="binding site" evidence="5">
    <location>
        <position position="183"/>
    </location>
    <ligand>
        <name>molybdate</name>
        <dbReference type="ChEBI" id="CHEBI:36264"/>
    </ligand>
</feature>
<dbReference type="PROSITE" id="PS51257">
    <property type="entry name" value="PROKAR_LIPOPROTEIN"/>
    <property type="match status" value="1"/>
</dbReference>
<proteinExistence type="inferred from homology"/>
<dbReference type="CDD" id="cd13537">
    <property type="entry name" value="PBP2_YvgL_like"/>
    <property type="match status" value="1"/>
</dbReference>
<dbReference type="Gene3D" id="3.40.190.10">
    <property type="entry name" value="Periplasmic binding protein-like II"/>
    <property type="match status" value="2"/>
</dbReference>
<evidence type="ECO:0000313" key="8">
    <source>
        <dbReference type="Proteomes" id="UP000218387"/>
    </source>
</evidence>
<dbReference type="PANTHER" id="PTHR30632">
    <property type="entry name" value="MOLYBDATE-BINDING PERIPLASMIC PROTEIN"/>
    <property type="match status" value="1"/>
</dbReference>
<accession>A0A4P9C5A6</accession>
<keyword evidence="4 6" id="KW-0732">Signal</keyword>
<evidence type="ECO:0000256" key="3">
    <source>
        <dbReference type="ARBA" id="ARBA00022723"/>
    </source>
</evidence>
<sequence>MKSVKILIVTVLMGVLIIGFTACSTQNNAQTGDSADNVNLTISAAASLKNAMEELTPMYEQANKGQTLTFNYGGSGDLQKQIENGAPTDVFISAAQKQMDALEQEGFLAEGTREDLLKNNLVLIVPRGKTEIATIEDLGTDKAAQVALGEPSAVPAGQYAEEALTNLNLLDTVKAKAVYGKDVTQVLTYVENREVDAGLVYETDAKSVPDKVTIVSKVPESSYKTVIYPMAVLKDSTLQDAAKNFESFLNSDEAKAVFEKYGFEPL</sequence>
<reference evidence="7 8" key="1">
    <citation type="submission" date="2018-05" db="EMBL/GenBank/DDBJ databases">
        <title>Genome comparison of Eubacterium sp.</title>
        <authorList>
            <person name="Feng Y."/>
            <person name="Sanchez-Andrea I."/>
            <person name="Stams A.J.M."/>
            <person name="De Vos W.M."/>
        </authorList>
    </citation>
    <scope>NUCLEOTIDE SEQUENCE [LARGE SCALE GENOMIC DNA]</scope>
    <source>
        <strain evidence="7 8">YI</strain>
    </source>
</reference>
<evidence type="ECO:0000256" key="4">
    <source>
        <dbReference type="ARBA" id="ARBA00022729"/>
    </source>
</evidence>
<feature type="binding site" evidence="5">
    <location>
        <position position="75"/>
    </location>
    <ligand>
        <name>molybdate</name>
        <dbReference type="ChEBI" id="CHEBI:36264"/>
    </ligand>
</feature>
<keyword evidence="2 5" id="KW-0500">Molybdenum</keyword>
<feature type="signal peptide" evidence="6">
    <location>
        <begin position="1"/>
        <end position="29"/>
    </location>
</feature>
<feature type="chain" id="PRO_5021023646" evidence="6">
    <location>
        <begin position="30"/>
        <end position="266"/>
    </location>
</feature>
<dbReference type="RefSeq" id="WP_096920574.1">
    <property type="nucleotide sequence ID" value="NZ_CP029487.1"/>
</dbReference>
<keyword evidence="8" id="KW-1185">Reference proteome</keyword>